<dbReference type="InterPro" id="IPR012919">
    <property type="entry name" value="SUN_dom"/>
</dbReference>
<dbReference type="Pfam" id="PF07738">
    <property type="entry name" value="Sad1_UNC"/>
    <property type="match status" value="2"/>
</dbReference>
<dbReference type="AlphaFoldDB" id="A0A5C2S2V3"/>
<keyword evidence="2" id="KW-0812">Transmembrane</keyword>
<evidence type="ECO:0000256" key="1">
    <source>
        <dbReference type="ARBA" id="ARBA00004370"/>
    </source>
</evidence>
<evidence type="ECO:0000259" key="6">
    <source>
        <dbReference type="PROSITE" id="PS51469"/>
    </source>
</evidence>
<evidence type="ECO:0000313" key="8">
    <source>
        <dbReference type="Proteomes" id="UP000313359"/>
    </source>
</evidence>
<keyword evidence="4" id="KW-0472">Membrane</keyword>
<comment type="subcellular location">
    <subcellularLocation>
        <location evidence="1">Membrane</location>
    </subcellularLocation>
</comment>
<accession>A0A5C2S2V3</accession>
<dbReference type="PROSITE" id="PS51469">
    <property type="entry name" value="SUN"/>
    <property type="match status" value="1"/>
</dbReference>
<feature type="domain" description="SUN" evidence="6">
    <location>
        <begin position="43"/>
        <end position="253"/>
    </location>
</feature>
<proteinExistence type="predicted"/>
<feature type="signal peptide" evidence="5">
    <location>
        <begin position="1"/>
        <end position="18"/>
    </location>
</feature>
<keyword evidence="5" id="KW-0732">Signal</keyword>
<dbReference type="Gene3D" id="2.60.120.260">
    <property type="entry name" value="Galactose-binding domain-like"/>
    <property type="match status" value="1"/>
</dbReference>
<dbReference type="Proteomes" id="UP000313359">
    <property type="component" value="Unassembled WGS sequence"/>
</dbReference>
<organism evidence="7 8">
    <name type="scientific">Lentinus tigrinus ALCF2SS1-6</name>
    <dbReference type="NCBI Taxonomy" id="1328759"/>
    <lineage>
        <taxon>Eukaryota</taxon>
        <taxon>Fungi</taxon>
        <taxon>Dikarya</taxon>
        <taxon>Basidiomycota</taxon>
        <taxon>Agaricomycotina</taxon>
        <taxon>Agaricomycetes</taxon>
        <taxon>Polyporales</taxon>
        <taxon>Polyporaceae</taxon>
        <taxon>Lentinus</taxon>
    </lineage>
</organism>
<feature type="chain" id="PRO_5023060040" description="SUN domain-containing protein" evidence="5">
    <location>
        <begin position="19"/>
        <end position="253"/>
    </location>
</feature>
<dbReference type="GO" id="GO:0034993">
    <property type="term" value="C:meiotic nuclear membrane microtubule tethering complex"/>
    <property type="evidence" value="ECO:0007669"/>
    <property type="project" value="TreeGrafter"/>
</dbReference>
<evidence type="ECO:0000256" key="2">
    <source>
        <dbReference type="ARBA" id="ARBA00022692"/>
    </source>
</evidence>
<name>A0A5C2S2V3_9APHY</name>
<reference evidence="7" key="1">
    <citation type="journal article" date="2018" name="Genome Biol. Evol.">
        <title>Genomics and development of Lentinus tigrinus, a white-rot wood-decaying mushroom with dimorphic fruiting bodies.</title>
        <authorList>
            <person name="Wu B."/>
            <person name="Xu Z."/>
            <person name="Knudson A."/>
            <person name="Carlson A."/>
            <person name="Chen N."/>
            <person name="Kovaka S."/>
            <person name="LaButti K."/>
            <person name="Lipzen A."/>
            <person name="Pennachio C."/>
            <person name="Riley R."/>
            <person name="Schakwitz W."/>
            <person name="Umezawa K."/>
            <person name="Ohm R.A."/>
            <person name="Grigoriev I.V."/>
            <person name="Nagy L.G."/>
            <person name="Gibbons J."/>
            <person name="Hibbett D."/>
        </authorList>
    </citation>
    <scope>NUCLEOTIDE SEQUENCE [LARGE SCALE GENOMIC DNA]</scope>
    <source>
        <strain evidence="7">ALCF2SS1-6</strain>
    </source>
</reference>
<dbReference type="OrthoDB" id="342281at2759"/>
<dbReference type="EMBL" id="ML122278">
    <property type="protein sequence ID" value="RPD57905.1"/>
    <property type="molecule type" value="Genomic_DNA"/>
</dbReference>
<dbReference type="PANTHER" id="PTHR12911:SF8">
    <property type="entry name" value="KLAROID PROTEIN-RELATED"/>
    <property type="match status" value="1"/>
</dbReference>
<dbReference type="PANTHER" id="PTHR12911">
    <property type="entry name" value="SAD1/UNC-84-LIKE PROTEIN-RELATED"/>
    <property type="match status" value="1"/>
</dbReference>
<evidence type="ECO:0000256" key="4">
    <source>
        <dbReference type="ARBA" id="ARBA00023136"/>
    </source>
</evidence>
<dbReference type="GO" id="GO:0043495">
    <property type="term" value="F:protein-membrane adaptor activity"/>
    <property type="evidence" value="ECO:0007669"/>
    <property type="project" value="TreeGrafter"/>
</dbReference>
<sequence>MCIILYLLARDGWLILLAARLSPLTPLITAPSQWYLPVPLPPTHTLSPQVQSSIDEYLARHFRGPVLLRDFALSTDGAIISRELTSSHRDTDPSVVLSDDNRIGNCWYIPSSHGQVGIALPTFIRPTNVSIDHIPVEVAAEPGQAPRRMILWGVVDGEQNTALYHQFSEELQANVSVRRMAPPLVFEGEAELFVVLSEFEYNISRLALVQTFPVRPVVQQLDFDFGQVVLEISENWGAEGTCLYRVRIHGERA</sequence>
<dbReference type="InterPro" id="IPR045119">
    <property type="entry name" value="SUN1-5"/>
</dbReference>
<evidence type="ECO:0000313" key="7">
    <source>
        <dbReference type="EMBL" id="RPD57905.1"/>
    </source>
</evidence>
<protein>
    <recommendedName>
        <fullName evidence="6">SUN domain-containing protein</fullName>
    </recommendedName>
</protein>
<dbReference type="STRING" id="1328759.A0A5C2S2V3"/>
<evidence type="ECO:0000256" key="5">
    <source>
        <dbReference type="SAM" id="SignalP"/>
    </source>
</evidence>
<keyword evidence="8" id="KW-1185">Reference proteome</keyword>
<evidence type="ECO:0000256" key="3">
    <source>
        <dbReference type="ARBA" id="ARBA00022989"/>
    </source>
</evidence>
<keyword evidence="3" id="KW-1133">Transmembrane helix</keyword>
<gene>
    <name evidence="7" type="ORF">L227DRAFT_506105</name>
</gene>